<gene>
    <name evidence="1" type="ORF">C2G38_2202075</name>
</gene>
<reference evidence="1 2" key="1">
    <citation type="submission" date="2018-06" db="EMBL/GenBank/DDBJ databases">
        <title>Comparative genomics reveals the genomic features of Rhizophagus irregularis, R. cerebriforme, R. diaphanum and Gigaspora rosea, and their symbiotic lifestyle signature.</title>
        <authorList>
            <person name="Morin E."/>
            <person name="San Clemente H."/>
            <person name="Chen E.C.H."/>
            <person name="De La Providencia I."/>
            <person name="Hainaut M."/>
            <person name="Kuo A."/>
            <person name="Kohler A."/>
            <person name="Murat C."/>
            <person name="Tang N."/>
            <person name="Roy S."/>
            <person name="Loubradou J."/>
            <person name="Henrissat B."/>
            <person name="Grigoriev I.V."/>
            <person name="Corradi N."/>
            <person name="Roux C."/>
            <person name="Martin F.M."/>
        </authorList>
    </citation>
    <scope>NUCLEOTIDE SEQUENCE [LARGE SCALE GENOMIC DNA]</scope>
    <source>
        <strain evidence="1 2">DAOM 194757</strain>
    </source>
</reference>
<evidence type="ECO:0000313" key="2">
    <source>
        <dbReference type="Proteomes" id="UP000266673"/>
    </source>
</evidence>
<dbReference type="Gene3D" id="3.30.710.10">
    <property type="entry name" value="Potassium Channel Kv1.1, Chain A"/>
    <property type="match status" value="1"/>
</dbReference>
<dbReference type="EMBL" id="QKWP01001078">
    <property type="protein sequence ID" value="RIB11954.1"/>
    <property type="molecule type" value="Genomic_DNA"/>
</dbReference>
<name>A0A397UP69_9GLOM</name>
<comment type="caution">
    <text evidence="1">The sequence shown here is derived from an EMBL/GenBank/DDBJ whole genome shotgun (WGS) entry which is preliminary data.</text>
</comment>
<dbReference type="OrthoDB" id="2372300at2759"/>
<organism evidence="1 2">
    <name type="scientific">Gigaspora rosea</name>
    <dbReference type="NCBI Taxonomy" id="44941"/>
    <lineage>
        <taxon>Eukaryota</taxon>
        <taxon>Fungi</taxon>
        <taxon>Fungi incertae sedis</taxon>
        <taxon>Mucoromycota</taxon>
        <taxon>Glomeromycotina</taxon>
        <taxon>Glomeromycetes</taxon>
        <taxon>Diversisporales</taxon>
        <taxon>Gigasporaceae</taxon>
        <taxon>Gigaspora</taxon>
    </lineage>
</organism>
<evidence type="ECO:0000313" key="1">
    <source>
        <dbReference type="EMBL" id="RIB11954.1"/>
    </source>
</evidence>
<keyword evidence="2" id="KW-1185">Reference proteome</keyword>
<evidence type="ECO:0008006" key="3">
    <source>
        <dbReference type="Google" id="ProtNLM"/>
    </source>
</evidence>
<accession>A0A397UP69</accession>
<sequence>MTTEFFKKLSSDITSPSLLENGEDYNVLIEVGPMPNCQIFKAHTIILNSRCSYFRNELVKITYDDENIKKNSHPSIIFDSRQFTDLSKKASVSHLKLDNLQMNEGKFWDNVIRWELLKTPNPLRWSDAKLISLKAMLKNCIPNIRENTVQLHHRILEPEFPKDIMATFMAPNKSISLIILPPRIISATALPPRNISATTSSRKYKLIFGKNIIIDFYNNLYMIINIPSF</sequence>
<dbReference type="InterPro" id="IPR011333">
    <property type="entry name" value="SKP1/BTB/POZ_sf"/>
</dbReference>
<dbReference type="Proteomes" id="UP000266673">
    <property type="component" value="Unassembled WGS sequence"/>
</dbReference>
<protein>
    <recommendedName>
        <fullName evidence="3">BTB domain-containing protein</fullName>
    </recommendedName>
</protein>
<dbReference type="AlphaFoldDB" id="A0A397UP69"/>
<proteinExistence type="predicted"/>